<evidence type="ECO:0000313" key="2">
    <source>
        <dbReference type="Proteomes" id="UP001183176"/>
    </source>
</evidence>
<sequence length="246" mass="25755">MSSDPLAPLLDLPGVTEAVTASRQSVDTLLGNRVLRRRSSDVSAESLLRGAWASAVLDGSGATLAELRAGEAKDPIVQGALRVSSELAVLADIWPTAHRQVLARLHALAAADLADPESLGRPRPDREVAHRLDVLADVLAETEAPAVVVAAIVQAEVLSLDAFAPASGVVARTAARLTLISRGLDPKSLGALEVGHLEARHELAEALAAYRTGRPEGVGQWLLHCCHAVELGARESLAICEAIQRG</sequence>
<reference evidence="2" key="1">
    <citation type="submission" date="2023-07" db="EMBL/GenBank/DDBJ databases">
        <title>30 novel species of actinomycetes from the DSMZ collection.</title>
        <authorList>
            <person name="Nouioui I."/>
        </authorList>
    </citation>
    <scope>NUCLEOTIDE SEQUENCE [LARGE SCALE GENOMIC DNA]</scope>
    <source>
        <strain evidence="2">DSM 44399</strain>
    </source>
</reference>
<proteinExistence type="predicted"/>
<keyword evidence="2" id="KW-1185">Reference proteome</keyword>
<organism evidence="1 2">
    <name type="scientific">Jatrophihabitans lederbergiae</name>
    <dbReference type="NCBI Taxonomy" id="3075547"/>
    <lineage>
        <taxon>Bacteria</taxon>
        <taxon>Bacillati</taxon>
        <taxon>Actinomycetota</taxon>
        <taxon>Actinomycetes</taxon>
        <taxon>Jatrophihabitantales</taxon>
        <taxon>Jatrophihabitantaceae</taxon>
        <taxon>Jatrophihabitans</taxon>
    </lineage>
</organism>
<dbReference type="InterPro" id="IPR036597">
    <property type="entry name" value="Fido-like_dom_sf"/>
</dbReference>
<gene>
    <name evidence="1" type="ORF">RM423_18560</name>
</gene>
<dbReference type="Gene3D" id="1.10.3290.10">
    <property type="entry name" value="Fido-like domain"/>
    <property type="match status" value="1"/>
</dbReference>
<evidence type="ECO:0000313" key="1">
    <source>
        <dbReference type="EMBL" id="MDT0263388.1"/>
    </source>
</evidence>
<accession>A0ABU2JEG2</accession>
<dbReference type="Proteomes" id="UP001183176">
    <property type="component" value="Unassembled WGS sequence"/>
</dbReference>
<dbReference type="RefSeq" id="WP_311424535.1">
    <property type="nucleotide sequence ID" value="NZ_JAVREH010000037.1"/>
</dbReference>
<protein>
    <submittedName>
        <fullName evidence="1">Oxidoreductase</fullName>
    </submittedName>
</protein>
<comment type="caution">
    <text evidence="1">The sequence shown here is derived from an EMBL/GenBank/DDBJ whole genome shotgun (WGS) entry which is preliminary data.</text>
</comment>
<name>A0ABU2JEG2_9ACTN</name>
<dbReference type="EMBL" id="JAVREH010000037">
    <property type="protein sequence ID" value="MDT0263388.1"/>
    <property type="molecule type" value="Genomic_DNA"/>
</dbReference>